<protein>
    <submittedName>
        <fullName evidence="1">Uncharacterized protein</fullName>
    </submittedName>
</protein>
<dbReference type="Proteomes" id="UP001176961">
    <property type="component" value="Unassembled WGS sequence"/>
</dbReference>
<dbReference type="AlphaFoldDB" id="A0AA36DRR1"/>
<evidence type="ECO:0000313" key="2">
    <source>
        <dbReference type="Proteomes" id="UP001176961"/>
    </source>
</evidence>
<name>A0AA36DRR1_CYLNA</name>
<organism evidence="1 2">
    <name type="scientific">Cylicocyclus nassatus</name>
    <name type="common">Nematode worm</name>
    <dbReference type="NCBI Taxonomy" id="53992"/>
    <lineage>
        <taxon>Eukaryota</taxon>
        <taxon>Metazoa</taxon>
        <taxon>Ecdysozoa</taxon>
        <taxon>Nematoda</taxon>
        <taxon>Chromadorea</taxon>
        <taxon>Rhabditida</taxon>
        <taxon>Rhabditina</taxon>
        <taxon>Rhabditomorpha</taxon>
        <taxon>Strongyloidea</taxon>
        <taxon>Strongylidae</taxon>
        <taxon>Cylicocyclus</taxon>
    </lineage>
</organism>
<sequence length="132" mass="15768">MNETKEALRKVCADAGWKNFNEKLNYSPSLDCILQLEWVNKSNEYHSLVQHWYPHQANIRDIPKENAFELMAALRWQARRWYKDLLCASAQKDRSPNNRYYACATYDRDYRKIGWGIQHKFACVFSNKESEK</sequence>
<gene>
    <name evidence="1" type="ORF">CYNAS_LOCUS3446</name>
</gene>
<comment type="caution">
    <text evidence="1">The sequence shown here is derived from an EMBL/GenBank/DDBJ whole genome shotgun (WGS) entry which is preliminary data.</text>
</comment>
<evidence type="ECO:0000313" key="1">
    <source>
        <dbReference type="EMBL" id="CAJ0591463.1"/>
    </source>
</evidence>
<accession>A0AA36DRR1</accession>
<proteinExistence type="predicted"/>
<dbReference type="EMBL" id="CATQJL010000001">
    <property type="protein sequence ID" value="CAJ0591463.1"/>
    <property type="molecule type" value="Genomic_DNA"/>
</dbReference>
<reference evidence="1" key="1">
    <citation type="submission" date="2023-07" db="EMBL/GenBank/DDBJ databases">
        <authorList>
            <consortium name="CYATHOMIX"/>
        </authorList>
    </citation>
    <scope>NUCLEOTIDE SEQUENCE</scope>
    <source>
        <strain evidence="1">N/A</strain>
    </source>
</reference>
<keyword evidence="2" id="KW-1185">Reference proteome</keyword>